<evidence type="ECO:0000259" key="1">
    <source>
        <dbReference type="Pfam" id="PF23415"/>
    </source>
</evidence>
<evidence type="ECO:0000313" key="2">
    <source>
        <dbReference type="Ensembl" id="ENSCSEP00000015364.1"/>
    </source>
</evidence>
<dbReference type="Ensembl" id="ENSCSET00000015553.1">
    <property type="protein sequence ID" value="ENSCSEP00000015364.1"/>
    <property type="gene ID" value="ENSCSEG00000009874.1"/>
</dbReference>
<reference evidence="2" key="2">
    <citation type="submission" date="2025-09" db="UniProtKB">
        <authorList>
            <consortium name="Ensembl"/>
        </authorList>
    </citation>
    <scope>IDENTIFICATION</scope>
</reference>
<keyword evidence="3" id="KW-1185">Reference proteome</keyword>
<dbReference type="Pfam" id="PF23415">
    <property type="entry name" value="MAPB1_N"/>
    <property type="match status" value="1"/>
</dbReference>
<accession>A0A3P8VM47</accession>
<organism evidence="2 3">
    <name type="scientific">Cynoglossus semilaevis</name>
    <name type="common">Tongue sole</name>
    <dbReference type="NCBI Taxonomy" id="244447"/>
    <lineage>
        <taxon>Eukaryota</taxon>
        <taxon>Metazoa</taxon>
        <taxon>Chordata</taxon>
        <taxon>Craniata</taxon>
        <taxon>Vertebrata</taxon>
        <taxon>Euteleostomi</taxon>
        <taxon>Actinopterygii</taxon>
        <taxon>Neopterygii</taxon>
        <taxon>Teleostei</taxon>
        <taxon>Neoteleostei</taxon>
        <taxon>Acanthomorphata</taxon>
        <taxon>Carangaria</taxon>
        <taxon>Pleuronectiformes</taxon>
        <taxon>Pleuronectoidei</taxon>
        <taxon>Cynoglossidae</taxon>
        <taxon>Cynoglossinae</taxon>
        <taxon>Cynoglossus</taxon>
    </lineage>
</organism>
<evidence type="ECO:0000313" key="3">
    <source>
        <dbReference type="Proteomes" id="UP000265120"/>
    </source>
</evidence>
<dbReference type="Proteomes" id="UP000265120">
    <property type="component" value="Unassembled WGS sequence"/>
</dbReference>
<protein>
    <recommendedName>
        <fullName evidence="1">Microtubule-associated protein 1B/S N-terminal domain-containing protein</fullName>
    </recommendedName>
</protein>
<feature type="domain" description="Microtubule-associated protein 1B/S N-terminal" evidence="1">
    <location>
        <begin position="29"/>
        <end position="68"/>
    </location>
</feature>
<reference evidence="2" key="1">
    <citation type="submission" date="2025-08" db="UniProtKB">
        <authorList>
            <consortium name="Ensembl"/>
        </authorList>
    </citation>
    <scope>IDENTIFICATION</scope>
</reference>
<dbReference type="STRING" id="244447.ENSCSEP00000015364"/>
<sequence>AAAAAAAAAAWAPVTGISTCLPNMLYFYLSFVISGLLSWNVDLTVCDLNKELQLFETRHTAQFSEQVKAFVIWETIGLCGTNGAEMSLVTVGGF</sequence>
<dbReference type="InParanoid" id="A0A3P8VM47"/>
<name>A0A3P8VM47_CYNSE</name>
<proteinExistence type="predicted"/>
<dbReference type="AlphaFoldDB" id="A0A3P8VM47"/>
<dbReference type="InterPro" id="IPR056617">
    <property type="entry name" value="MAP1B/S_N"/>
</dbReference>